<dbReference type="EMBL" id="CAXAMN010018236">
    <property type="protein sequence ID" value="CAK9052130.1"/>
    <property type="molecule type" value="Genomic_DNA"/>
</dbReference>
<name>A0ABP0MPX7_9DINO</name>
<comment type="caution">
    <text evidence="1">The sequence shown here is derived from an EMBL/GenBank/DDBJ whole genome shotgun (WGS) entry which is preliminary data.</text>
</comment>
<proteinExistence type="predicted"/>
<keyword evidence="2" id="KW-1185">Reference proteome</keyword>
<gene>
    <name evidence="1" type="ORF">CCMP2556_LOCUS26345</name>
</gene>
<accession>A0ABP0MPX7</accession>
<evidence type="ECO:0000313" key="2">
    <source>
        <dbReference type="Proteomes" id="UP001642484"/>
    </source>
</evidence>
<dbReference type="Proteomes" id="UP001642484">
    <property type="component" value="Unassembled WGS sequence"/>
</dbReference>
<sequence length="747" mass="79637">MVGLRWYSVFVYVEAFGGLDNDGALYGPMRFQVPASSNSFAVQPSNSSLTKDGLTVRFTPRASAGWGYVMIAAEADYATLTVENIKAFMSAVGDATCKWNGFVNNMASSVVLTGCRLYGNAEYRLFVYIEDGHLRDDGVLAEPIQLHVPPSNDFTGVYPYPRLDATPSTITVSIEFEPREATGMVWGVVIPETLAISATVAGIKAGTNALCSRASLAIVGGLQSFTIDSCVLALDVLYKAMVYIEDGGADNDGRIGPGIDVMVPTNGTTNTFSAYPKLVMIDGALASSDGITFTFSANNPDGRLWAMVVPNHVGDCMTVRSMKFLRDALCSRWNYVINDQTQSITLTGCNLKGGDMYRLFAYVEGVSNGDDGVLAPAVVFAVPYTNTFVVEPSVVDDLVSPDGFQLMFQASEFEGKVWAMVVSNIHEQWVDPNAIKVGTYSLGSALCHIQGEVISGMNETITMSQCALQRGVSYKAFAYVEGLNSSYTDGQASAAISVLVPPVSMKFQSLPMLAQTVLTDQISFTFTAQAMDQGATATVTGNFWAMVVTELQAALLTRTSVKILTGALGGTTCRIDGQSTVGGTPVVTLSQVPVTLQDCQLRHGTNYQLVTYVEDTNNRTDGTLYFVPIQTPPGISNGFIDFPIVANATESMVTLSFTASNLVGTAWILILSAGDVGSATAASVMAGTGALGGSLCQLEMTIDNTPTEVNMDNCSLAFSMDYAVMVYVADVGMHDDGHFYSSGHDQC</sequence>
<reference evidence="1 2" key="1">
    <citation type="submission" date="2024-02" db="EMBL/GenBank/DDBJ databases">
        <authorList>
            <person name="Chen Y."/>
            <person name="Shah S."/>
            <person name="Dougan E. K."/>
            <person name="Thang M."/>
            <person name="Chan C."/>
        </authorList>
    </citation>
    <scope>NUCLEOTIDE SEQUENCE [LARGE SCALE GENOMIC DNA]</scope>
</reference>
<evidence type="ECO:0000313" key="1">
    <source>
        <dbReference type="EMBL" id="CAK9052130.1"/>
    </source>
</evidence>
<organism evidence="1 2">
    <name type="scientific">Durusdinium trenchii</name>
    <dbReference type="NCBI Taxonomy" id="1381693"/>
    <lineage>
        <taxon>Eukaryota</taxon>
        <taxon>Sar</taxon>
        <taxon>Alveolata</taxon>
        <taxon>Dinophyceae</taxon>
        <taxon>Suessiales</taxon>
        <taxon>Symbiodiniaceae</taxon>
        <taxon>Durusdinium</taxon>
    </lineage>
</organism>
<protein>
    <submittedName>
        <fullName evidence="1">Uncharacterized protein</fullName>
    </submittedName>
</protein>